<dbReference type="InterPro" id="IPR034797">
    <property type="entry name" value="PTBPH3_RRM3"/>
</dbReference>
<dbReference type="GO" id="GO:0003723">
    <property type="term" value="F:RNA binding"/>
    <property type="evidence" value="ECO:0007669"/>
    <property type="project" value="UniProtKB-UniRule"/>
</dbReference>
<dbReference type="Pfam" id="PF00076">
    <property type="entry name" value="RRM_1"/>
    <property type="match status" value="2"/>
</dbReference>
<reference evidence="6 8" key="1">
    <citation type="journal article" date="2012" name="Nature">
        <title>Algal genomes reveal evolutionary mosaicism and the fate of nucleomorphs.</title>
        <authorList>
            <consortium name="DOE Joint Genome Institute"/>
            <person name="Curtis B.A."/>
            <person name="Tanifuji G."/>
            <person name="Burki F."/>
            <person name="Gruber A."/>
            <person name="Irimia M."/>
            <person name="Maruyama S."/>
            <person name="Arias M.C."/>
            <person name="Ball S.G."/>
            <person name="Gile G.H."/>
            <person name="Hirakawa Y."/>
            <person name="Hopkins J.F."/>
            <person name="Kuo A."/>
            <person name="Rensing S.A."/>
            <person name="Schmutz J."/>
            <person name="Symeonidi A."/>
            <person name="Elias M."/>
            <person name="Eveleigh R.J."/>
            <person name="Herman E.K."/>
            <person name="Klute M.J."/>
            <person name="Nakayama T."/>
            <person name="Obornik M."/>
            <person name="Reyes-Prieto A."/>
            <person name="Armbrust E.V."/>
            <person name="Aves S.J."/>
            <person name="Beiko R.G."/>
            <person name="Coutinho P."/>
            <person name="Dacks J.B."/>
            <person name="Durnford D.G."/>
            <person name="Fast N.M."/>
            <person name="Green B.R."/>
            <person name="Grisdale C.J."/>
            <person name="Hempel F."/>
            <person name="Henrissat B."/>
            <person name="Hoppner M.P."/>
            <person name="Ishida K."/>
            <person name="Kim E."/>
            <person name="Koreny L."/>
            <person name="Kroth P.G."/>
            <person name="Liu Y."/>
            <person name="Malik S.B."/>
            <person name="Maier U.G."/>
            <person name="McRose D."/>
            <person name="Mock T."/>
            <person name="Neilson J.A."/>
            <person name="Onodera N.T."/>
            <person name="Poole A.M."/>
            <person name="Pritham E.J."/>
            <person name="Richards T.A."/>
            <person name="Rocap G."/>
            <person name="Roy S.W."/>
            <person name="Sarai C."/>
            <person name="Schaack S."/>
            <person name="Shirato S."/>
            <person name="Slamovits C.H."/>
            <person name="Spencer D.F."/>
            <person name="Suzuki S."/>
            <person name="Worden A.Z."/>
            <person name="Zauner S."/>
            <person name="Barry K."/>
            <person name="Bell C."/>
            <person name="Bharti A.K."/>
            <person name="Crow J.A."/>
            <person name="Grimwood J."/>
            <person name="Kramer R."/>
            <person name="Lindquist E."/>
            <person name="Lucas S."/>
            <person name="Salamov A."/>
            <person name="McFadden G.I."/>
            <person name="Lane C.E."/>
            <person name="Keeling P.J."/>
            <person name="Gray M.W."/>
            <person name="Grigoriev I.V."/>
            <person name="Archibald J.M."/>
        </authorList>
    </citation>
    <scope>NUCLEOTIDE SEQUENCE</scope>
    <source>
        <strain evidence="6 8">CCMP2712</strain>
    </source>
</reference>
<dbReference type="PANTHER" id="PTHR15592">
    <property type="entry name" value="MATRIN 3/NUCLEAR PROTEIN 220-RELATED"/>
    <property type="match status" value="1"/>
</dbReference>
<dbReference type="InterPro" id="IPR021790">
    <property type="entry name" value="PTBP1-like_RRM2"/>
</dbReference>
<dbReference type="SUPFAM" id="SSF54928">
    <property type="entry name" value="RNA-binding domain, RBD"/>
    <property type="match status" value="3"/>
</dbReference>
<dbReference type="OrthoDB" id="296632at2759"/>
<dbReference type="EMBL" id="JH993038">
    <property type="protein sequence ID" value="EKX39572.1"/>
    <property type="molecule type" value="Genomic_DNA"/>
</dbReference>
<evidence type="ECO:0000313" key="6">
    <source>
        <dbReference type="EMBL" id="EKX39572.1"/>
    </source>
</evidence>
<dbReference type="PROSITE" id="PS50102">
    <property type="entry name" value="RRM"/>
    <property type="match status" value="4"/>
</dbReference>
<dbReference type="EnsemblProtists" id="EKX39572">
    <property type="protein sequence ID" value="EKX39572"/>
    <property type="gene ID" value="GUITHDRAFT_114298"/>
</dbReference>
<evidence type="ECO:0000313" key="8">
    <source>
        <dbReference type="Proteomes" id="UP000011087"/>
    </source>
</evidence>
<dbReference type="SMART" id="SM00360">
    <property type="entry name" value="RRM"/>
    <property type="match status" value="4"/>
</dbReference>
<dbReference type="PaxDb" id="55529-EKX39572"/>
<evidence type="ECO:0000259" key="5">
    <source>
        <dbReference type="PROSITE" id="PS50102"/>
    </source>
</evidence>
<gene>
    <name evidence="6" type="ORF">GUITHDRAFT_114298</name>
</gene>
<keyword evidence="8" id="KW-1185">Reference proteome</keyword>
<dbReference type="Proteomes" id="UP000011087">
    <property type="component" value="Unassembled WGS sequence"/>
</dbReference>
<proteinExistence type="predicted"/>
<dbReference type="AlphaFoldDB" id="L1ITX9"/>
<reference evidence="8" key="2">
    <citation type="submission" date="2012-11" db="EMBL/GenBank/DDBJ databases">
        <authorList>
            <person name="Kuo A."/>
            <person name="Curtis B.A."/>
            <person name="Tanifuji G."/>
            <person name="Burki F."/>
            <person name="Gruber A."/>
            <person name="Irimia M."/>
            <person name="Maruyama S."/>
            <person name="Arias M.C."/>
            <person name="Ball S.G."/>
            <person name="Gile G.H."/>
            <person name="Hirakawa Y."/>
            <person name="Hopkins J.F."/>
            <person name="Rensing S.A."/>
            <person name="Schmutz J."/>
            <person name="Symeonidi A."/>
            <person name="Elias M."/>
            <person name="Eveleigh R.J."/>
            <person name="Herman E.K."/>
            <person name="Klute M.J."/>
            <person name="Nakayama T."/>
            <person name="Obornik M."/>
            <person name="Reyes-Prieto A."/>
            <person name="Armbrust E.V."/>
            <person name="Aves S.J."/>
            <person name="Beiko R.G."/>
            <person name="Coutinho P."/>
            <person name="Dacks J.B."/>
            <person name="Durnford D.G."/>
            <person name="Fast N.M."/>
            <person name="Green B.R."/>
            <person name="Grisdale C."/>
            <person name="Hempe F."/>
            <person name="Henrissat B."/>
            <person name="Hoppner M.P."/>
            <person name="Ishida K.-I."/>
            <person name="Kim E."/>
            <person name="Koreny L."/>
            <person name="Kroth P.G."/>
            <person name="Liu Y."/>
            <person name="Malik S.-B."/>
            <person name="Maier U.G."/>
            <person name="McRose D."/>
            <person name="Mock T."/>
            <person name="Neilson J.A."/>
            <person name="Onodera N.T."/>
            <person name="Poole A.M."/>
            <person name="Pritham E.J."/>
            <person name="Richards T.A."/>
            <person name="Rocap G."/>
            <person name="Roy S.W."/>
            <person name="Sarai C."/>
            <person name="Schaack S."/>
            <person name="Shirato S."/>
            <person name="Slamovits C.H."/>
            <person name="Spencer D.F."/>
            <person name="Suzuki S."/>
            <person name="Worden A.Z."/>
            <person name="Zauner S."/>
            <person name="Barry K."/>
            <person name="Bell C."/>
            <person name="Bharti A.K."/>
            <person name="Crow J.A."/>
            <person name="Grimwood J."/>
            <person name="Kramer R."/>
            <person name="Lindquist E."/>
            <person name="Lucas S."/>
            <person name="Salamov A."/>
            <person name="McFadden G.I."/>
            <person name="Lane C.E."/>
            <person name="Keeling P.J."/>
            <person name="Gray M.W."/>
            <person name="Grigoriev I.V."/>
            <person name="Archibald J.M."/>
        </authorList>
    </citation>
    <scope>NUCLEOTIDE SEQUENCE</scope>
    <source>
        <strain evidence="8">CCMP2712</strain>
    </source>
</reference>
<dbReference type="GeneID" id="17296297"/>
<evidence type="ECO:0000256" key="4">
    <source>
        <dbReference type="SAM" id="MobiDB-lite"/>
    </source>
</evidence>
<dbReference type="CDD" id="cd12698">
    <property type="entry name" value="RRM3_PTBPH3"/>
    <property type="match status" value="1"/>
</dbReference>
<feature type="domain" description="RRM" evidence="5">
    <location>
        <begin position="494"/>
        <end position="574"/>
    </location>
</feature>
<keyword evidence="2 3" id="KW-0694">RNA-binding</keyword>
<dbReference type="Pfam" id="PF11835">
    <property type="entry name" value="RRM_8"/>
    <property type="match status" value="1"/>
</dbReference>
<dbReference type="OMA" id="NMIYPVT"/>
<feature type="domain" description="RRM" evidence="5">
    <location>
        <begin position="10"/>
        <end position="84"/>
    </location>
</feature>
<sequence>MSEYTTEPSKVLHIRNLPEECNEGDLKTLASRFGEVRRVFHLSRKHQAFVEFVSLEDSARMLAECESVPIRVGTRVIVAQYSNKTELSPPTREYEGEGFVRERSWNAVPPNSDARILLVTVTNVVYKVDVDVMYQVFSMMGTIEKIVIFNKQGKTQALVQFERPADAQAALDRFNGLNIYNGCNNLQIGFSNLLDITVKYNNERSYDFTNPNLPAGNPNESPADRYDMRPIDGRPPASQSNWSAAAIDVSRGIDRMRLGGEPFLDMRMDPGGRMDPGMLADPRLDPAFGMDPQRGIDPLRIPDTRSFGPLGADVRRNPLSPGWGGDSPNGAGFGTRGLAPDTRIPMPARGAPGLDPRSMYPYDMGRDPMMGMYKSPVILVNNLDPDRVTIDALFNLFSTCGIIQKIKILYNKRDSALIQFESPDHAENARITLNSCPLWGRNLVISTSKHDTVQANRSDIEEEGAKLFGDYSTSNIQRYRGANARSIPSIEPSKLLHISNIPLHVTEDDLKGLFADYGPVAKLKFISGRSETQTVDRKMALVELPSIQDAAEALCYTHGTVLDGMRLRISFSTSNLDSLR</sequence>
<protein>
    <recommendedName>
        <fullName evidence="5">RRM domain-containing protein</fullName>
    </recommendedName>
</protein>
<dbReference type="RefSeq" id="XP_005826552.1">
    <property type="nucleotide sequence ID" value="XM_005826495.1"/>
</dbReference>
<feature type="domain" description="RRM" evidence="5">
    <location>
        <begin position="376"/>
        <end position="450"/>
    </location>
</feature>
<feature type="domain" description="RRM" evidence="5">
    <location>
        <begin position="117"/>
        <end position="193"/>
    </location>
</feature>
<evidence type="ECO:0000256" key="3">
    <source>
        <dbReference type="PROSITE-ProRule" id="PRU00176"/>
    </source>
</evidence>
<evidence type="ECO:0000313" key="7">
    <source>
        <dbReference type="EnsemblProtists" id="EKX39572"/>
    </source>
</evidence>
<evidence type="ECO:0000256" key="2">
    <source>
        <dbReference type="ARBA" id="ARBA00022884"/>
    </source>
</evidence>
<dbReference type="InterPro" id="IPR035979">
    <property type="entry name" value="RBD_domain_sf"/>
</dbReference>
<feature type="region of interest" description="Disordered" evidence="4">
    <location>
        <begin position="299"/>
        <end position="329"/>
    </location>
</feature>
<organism evidence="6">
    <name type="scientific">Guillardia theta (strain CCMP2712)</name>
    <name type="common">Cryptophyte</name>
    <dbReference type="NCBI Taxonomy" id="905079"/>
    <lineage>
        <taxon>Eukaryota</taxon>
        <taxon>Cryptophyceae</taxon>
        <taxon>Pyrenomonadales</taxon>
        <taxon>Geminigeraceae</taxon>
        <taxon>Guillardia</taxon>
    </lineage>
</organism>
<dbReference type="InterPro" id="IPR012677">
    <property type="entry name" value="Nucleotide-bd_a/b_plait_sf"/>
</dbReference>
<dbReference type="KEGG" id="gtt:GUITHDRAFT_114298"/>
<dbReference type="InterPro" id="IPR000504">
    <property type="entry name" value="RRM_dom"/>
</dbReference>
<dbReference type="CDD" id="cd12422">
    <property type="entry name" value="RRM2_PTBP1_hnRNPL_like"/>
    <property type="match status" value="1"/>
</dbReference>
<dbReference type="Gene3D" id="3.30.70.330">
    <property type="match status" value="4"/>
</dbReference>
<evidence type="ECO:0000256" key="1">
    <source>
        <dbReference type="ARBA" id="ARBA00022737"/>
    </source>
</evidence>
<accession>L1ITX9</accession>
<dbReference type="eggNOG" id="KOG1190">
    <property type="taxonomic scope" value="Eukaryota"/>
</dbReference>
<name>L1ITX9_GUITC</name>
<dbReference type="Pfam" id="PF13893">
    <property type="entry name" value="RRM_5"/>
    <property type="match status" value="1"/>
</dbReference>
<reference evidence="7" key="3">
    <citation type="submission" date="2016-03" db="UniProtKB">
        <authorList>
            <consortium name="EnsemblProtists"/>
        </authorList>
    </citation>
    <scope>IDENTIFICATION</scope>
</reference>
<keyword evidence="1" id="KW-0677">Repeat</keyword>
<dbReference type="STRING" id="905079.L1ITX9"/>
<dbReference type="HOGENOM" id="CLU_015171_7_1_1"/>